<gene>
    <name evidence="1" type="ORF">SAMN05444390_1011844</name>
</gene>
<dbReference type="OrthoDB" id="5342505at2"/>
<dbReference type="EMBL" id="FNVQ01000001">
    <property type="protein sequence ID" value="SEG26023.1"/>
    <property type="molecule type" value="Genomic_DNA"/>
</dbReference>
<evidence type="ECO:0000313" key="1">
    <source>
        <dbReference type="EMBL" id="SEG26023.1"/>
    </source>
</evidence>
<keyword evidence="2" id="KW-1185">Reference proteome</keyword>
<name>A0A1H5YPH8_9GAMM</name>
<dbReference type="Pfam" id="PF08856">
    <property type="entry name" value="DUF1826"/>
    <property type="match status" value="1"/>
</dbReference>
<dbReference type="InterPro" id="IPR014955">
    <property type="entry name" value="DUF1826"/>
</dbReference>
<protein>
    <recommendedName>
        <fullName evidence="3">DUF1826 domain-containing protein</fullName>
    </recommendedName>
</protein>
<accession>A0A1H5YPH8</accession>
<proteinExistence type="predicted"/>
<evidence type="ECO:0000313" key="2">
    <source>
        <dbReference type="Proteomes" id="UP000236745"/>
    </source>
</evidence>
<dbReference type="AlphaFoldDB" id="A0A1H5YPH8"/>
<sequence>MNATNHAVLTQQPARVARIGNQAEVLGEIYQPECNLAVWQRDLEKKIEHYMAQLAESNRQVSLRCLIGTGEEMRAETAIQLNGALPTFEGKEALVNNICELVEMYQCLFEPEQIGVRLATLRRAMCPKFHVDFLPARLVTCFSGAGTHWLPEPQNGCPRIPETEPDRFEQISTGDVALLKGDGWFENEGFGVVHRSPPVAEGGMRMFLSLDFAD</sequence>
<organism evidence="1 2">
    <name type="scientific">Marinobacterium lutimaris</name>
    <dbReference type="NCBI Taxonomy" id="568106"/>
    <lineage>
        <taxon>Bacteria</taxon>
        <taxon>Pseudomonadati</taxon>
        <taxon>Pseudomonadota</taxon>
        <taxon>Gammaproteobacteria</taxon>
        <taxon>Oceanospirillales</taxon>
        <taxon>Oceanospirillaceae</taxon>
        <taxon>Marinobacterium</taxon>
    </lineage>
</organism>
<dbReference type="RefSeq" id="WP_160115479.1">
    <property type="nucleotide sequence ID" value="NZ_FNVQ01000001.1"/>
</dbReference>
<dbReference type="Proteomes" id="UP000236745">
    <property type="component" value="Unassembled WGS sequence"/>
</dbReference>
<reference evidence="1 2" key="1">
    <citation type="submission" date="2016-10" db="EMBL/GenBank/DDBJ databases">
        <authorList>
            <person name="de Groot N.N."/>
        </authorList>
    </citation>
    <scope>NUCLEOTIDE SEQUENCE [LARGE SCALE GENOMIC DNA]</scope>
    <source>
        <strain evidence="1 2">DSM 22012</strain>
    </source>
</reference>
<evidence type="ECO:0008006" key="3">
    <source>
        <dbReference type="Google" id="ProtNLM"/>
    </source>
</evidence>